<sequence length="276" mass="30904">MIEPVTNLICPLDQQPLQRHDMSWRCNSGHSYDIAKQGYVNLLPVQKKRSKDPGDSKAMIQARRRFLSQGFYQPLAEQVAALTLADDASSLLDAGCGEGYYLQQLIQAAERQGQSLQVAGLDISKWAVQAAAKQDKRATWMVASNSAMPLADNSVDTLLCLFGFPAEAEFERVLKPGGRLIMVDPASNHLNELKQIIYPEVKAKPEQLPVNDSRWSLTQEQRISYTVTLPDNDTIRDLLVMTPHLYRSSQAGRERAEGLTTLDVTVDVWLRSFCNR</sequence>
<dbReference type="GO" id="GO:0008168">
    <property type="term" value="F:methyltransferase activity"/>
    <property type="evidence" value="ECO:0007669"/>
    <property type="project" value="UniProtKB-KW"/>
</dbReference>
<protein>
    <submittedName>
        <fullName evidence="5">23S rRNA m(1)G-745 methyltransferase</fullName>
    </submittedName>
</protein>
<proteinExistence type="predicted"/>
<dbReference type="PANTHER" id="PTHR42912:SF45">
    <property type="entry name" value="23S RRNA (GUANINE(745)-N(1))-METHYLTRANSFERASE"/>
    <property type="match status" value="1"/>
</dbReference>
<evidence type="ECO:0000313" key="5">
    <source>
        <dbReference type="EMBL" id="TDP27469.1"/>
    </source>
</evidence>
<dbReference type="RefSeq" id="WP_243734611.1">
    <property type="nucleotide sequence ID" value="NZ_SNXI01000029.1"/>
</dbReference>
<dbReference type="InterPro" id="IPR029063">
    <property type="entry name" value="SAM-dependent_MTases_sf"/>
</dbReference>
<keyword evidence="5" id="KW-0808">Transferase</keyword>
<evidence type="ECO:0000259" key="3">
    <source>
        <dbReference type="Pfam" id="PF13847"/>
    </source>
</evidence>
<name>A0A4V3CMA9_9GAMM</name>
<dbReference type="PANTHER" id="PTHR42912">
    <property type="entry name" value="METHYLTRANSFERASE"/>
    <property type="match status" value="1"/>
</dbReference>
<comment type="caution">
    <text evidence="5">The sequence shown here is derived from an EMBL/GenBank/DDBJ whole genome shotgun (WGS) entry which is preliminary data.</text>
</comment>
<dbReference type="InterPro" id="IPR048647">
    <property type="entry name" value="RlmA_N"/>
</dbReference>
<reference evidence="5 6" key="1">
    <citation type="submission" date="2019-03" db="EMBL/GenBank/DDBJ databases">
        <title>Freshwater and sediment microbial communities from various areas in North America, analyzing microbe dynamics in response to fracking.</title>
        <authorList>
            <person name="Lamendella R."/>
        </authorList>
    </citation>
    <scope>NUCLEOTIDE SEQUENCE [LARGE SCALE GENOMIC DNA]</scope>
    <source>
        <strain evidence="5 6">18_TX</strain>
    </source>
</reference>
<dbReference type="InterPro" id="IPR016718">
    <property type="entry name" value="rRNA_m1G-MeTrfase_A_prd"/>
</dbReference>
<dbReference type="InterPro" id="IPR025714">
    <property type="entry name" value="Methyltranfer_dom"/>
</dbReference>
<feature type="domain" description="Methyltransferase" evidence="3">
    <location>
        <begin position="86"/>
        <end position="206"/>
    </location>
</feature>
<feature type="binding site" evidence="2">
    <location>
        <begin position="98"/>
        <end position="99"/>
    </location>
    <ligand>
        <name>S-adenosyl-L-methionine</name>
        <dbReference type="ChEBI" id="CHEBI:59789"/>
    </ligand>
</feature>
<accession>A0A4V3CMA9</accession>
<evidence type="ECO:0000256" key="1">
    <source>
        <dbReference type="PIRSR" id="PIRSR018249-1"/>
    </source>
</evidence>
<evidence type="ECO:0000259" key="4">
    <source>
        <dbReference type="Pfam" id="PF21302"/>
    </source>
</evidence>
<keyword evidence="6" id="KW-1185">Reference proteome</keyword>
<gene>
    <name evidence="5" type="ORF">DEU29_12914</name>
</gene>
<dbReference type="GO" id="GO:0032259">
    <property type="term" value="P:methylation"/>
    <property type="evidence" value="ECO:0007669"/>
    <property type="project" value="UniProtKB-KW"/>
</dbReference>
<feature type="binding site" evidence="2">
    <location>
        <position position="72"/>
    </location>
    <ligand>
        <name>S-adenosyl-L-methionine</name>
        <dbReference type="ChEBI" id="CHEBI:59789"/>
    </ligand>
</feature>
<evidence type="ECO:0000256" key="2">
    <source>
        <dbReference type="PIRSR" id="PIRSR018249-2"/>
    </source>
</evidence>
<feature type="binding site" evidence="1">
    <location>
        <position position="26"/>
    </location>
    <ligand>
        <name>Zn(2+)</name>
        <dbReference type="ChEBI" id="CHEBI:29105"/>
    </ligand>
</feature>
<dbReference type="AlphaFoldDB" id="A0A4V3CMA9"/>
<keyword evidence="2" id="KW-0949">S-adenosyl-L-methionine</keyword>
<evidence type="ECO:0000313" key="6">
    <source>
        <dbReference type="Proteomes" id="UP000295531"/>
    </source>
</evidence>
<dbReference type="Proteomes" id="UP000295531">
    <property type="component" value="Unassembled WGS sequence"/>
</dbReference>
<feature type="binding site" evidence="2">
    <location>
        <position position="189"/>
    </location>
    <ligand>
        <name>S-adenosyl-L-methionine</name>
        <dbReference type="ChEBI" id="CHEBI:59789"/>
    </ligand>
</feature>
<dbReference type="Gene3D" id="3.40.50.150">
    <property type="entry name" value="Vaccinia Virus protein VP39"/>
    <property type="match status" value="1"/>
</dbReference>
<feature type="domain" description="23S rRNA (guanine(745)-N(1))-methyltransferase N-terminal" evidence="4">
    <location>
        <begin position="9"/>
        <end position="51"/>
    </location>
</feature>
<dbReference type="InterPro" id="IPR050508">
    <property type="entry name" value="Methyltransf_Superfamily"/>
</dbReference>
<dbReference type="Pfam" id="PF21302">
    <property type="entry name" value="Zn_ribbon_RlmA"/>
    <property type="match status" value="1"/>
</dbReference>
<dbReference type="PIRSF" id="PIRSF018249">
    <property type="entry name" value="MyrA_prd"/>
    <property type="match status" value="1"/>
</dbReference>
<dbReference type="SUPFAM" id="SSF53335">
    <property type="entry name" value="S-adenosyl-L-methionine-dependent methyltransferases"/>
    <property type="match status" value="1"/>
</dbReference>
<keyword evidence="1" id="KW-0479">Metal-binding</keyword>
<feature type="binding site" evidence="1">
    <location>
        <position position="30"/>
    </location>
    <ligand>
        <name>Zn(2+)</name>
        <dbReference type="ChEBI" id="CHEBI:29105"/>
    </ligand>
</feature>
<dbReference type="GO" id="GO:0046872">
    <property type="term" value="F:metal ion binding"/>
    <property type="evidence" value="ECO:0007669"/>
    <property type="project" value="UniProtKB-KW"/>
</dbReference>
<organism evidence="5 6">
    <name type="scientific">Idiomarina aquatica</name>
    <dbReference type="NCBI Taxonomy" id="1327752"/>
    <lineage>
        <taxon>Bacteria</taxon>
        <taxon>Pseudomonadati</taxon>
        <taxon>Pseudomonadota</taxon>
        <taxon>Gammaproteobacteria</taxon>
        <taxon>Alteromonadales</taxon>
        <taxon>Idiomarinaceae</taxon>
        <taxon>Idiomarina</taxon>
    </lineage>
</organism>
<dbReference type="Pfam" id="PF13847">
    <property type="entry name" value="Methyltransf_31"/>
    <property type="match status" value="1"/>
</dbReference>
<dbReference type="CDD" id="cd02440">
    <property type="entry name" value="AdoMet_MTases"/>
    <property type="match status" value="1"/>
</dbReference>
<keyword evidence="5" id="KW-0489">Methyltransferase</keyword>
<dbReference type="EMBL" id="SNXI01000029">
    <property type="protein sequence ID" value="TDP27469.1"/>
    <property type="molecule type" value="Genomic_DNA"/>
</dbReference>
<keyword evidence="1" id="KW-0862">Zinc</keyword>